<sequence length="845" mass="92931">MCLVQVGVKRLKVYHNLEKQRVMPMANSLTTLTFPKSRCALWDGAATGEKLLLHLCAHRPPHVQLLEKALRLAQRHVRHSSRNLLHCFFLGSVSVDSDEEGVTLTLDRFDPGRDQNGVRVPTGVLPGDVCAPCVFTSDPSASVSQSEAELLQAFRALTGRLALDLSQLLRLRLHVFCTQSLDTADFALSWSCMSPATSVHVEPVRAVNVIPTALLRSLTSPARPTASSRQRGNLVTMDQTRKLLLLLESDPKALSLPLVGVWFSGAAQVHSPHIWAWTLRFLHSSSIQDRVFSESGCFLLVLFSSTHRTPQFYQCKVNGAGRELPYQLLTGSHRTKLYQHVASVEGQTLKCDLSSETDSRETDVFVTASAAVAPAATLSVTDQDSGVEDEDLSPRPSPILNPFVPDSNNPTVRPRTVLVDRLHPQQRAASSPSYRTPIPSAYNHPALQNFHPPSSNPAHNHNFTSEQAANVHQSHFKMPQTAQNPTLNLFQTPPSVGKVHHATVGTNDSYPPANNSQTHYTNSNFRTTDQASAVPPFASRSVTVMAPPPPPPPMACAGRCCEQQGALSSGEAYHLLLQQDRQLQLLQQQVSDKEAQQEVTESEQEEELRRRTLDRCPSPAHSSLSGRIPGPDTGSKKKKKPQEPSAEDVVLSATLRRLQQLGVTLDKRELSDSDRAKNRAVENASTLACINPAAVVSRLSAADSSLSLLPHSSADLSLEANAIALRYLSDRQLTRLSLSGHVPTKETKPESSALSPSNMSLATRKYMRKYGLIEEESEEEEEEPKLLPQSQLIRELKPKMKLLTGNSEDKENNMAAARRREVTENQGSVGNILDLSRLRQLPKLF</sequence>
<dbReference type="InterPro" id="IPR057731">
    <property type="entry name" value="STIL_N"/>
</dbReference>
<dbReference type="GO" id="GO:0007052">
    <property type="term" value="P:mitotic spindle organization"/>
    <property type="evidence" value="ECO:0007669"/>
    <property type="project" value="TreeGrafter"/>
</dbReference>
<feature type="region of interest" description="Disordered" evidence="1">
    <location>
        <begin position="594"/>
        <end position="650"/>
    </location>
</feature>
<proteinExistence type="predicted"/>
<feature type="region of interest" description="Disordered" evidence="1">
    <location>
        <begin position="739"/>
        <end position="759"/>
    </location>
</feature>
<dbReference type="InterPro" id="IPR058559">
    <property type="entry name" value="PRM_STIL"/>
</dbReference>
<reference evidence="3" key="1">
    <citation type="submission" date="2025-08" db="UniProtKB">
        <authorList>
            <consortium name="Ensembl"/>
        </authorList>
    </citation>
    <scope>IDENTIFICATION</scope>
</reference>
<dbReference type="GO" id="GO:0031023">
    <property type="term" value="P:microtubule organizing center organization"/>
    <property type="evidence" value="ECO:0007669"/>
    <property type="project" value="TreeGrafter"/>
</dbReference>
<dbReference type="GO" id="GO:0005815">
    <property type="term" value="C:microtubule organizing center"/>
    <property type="evidence" value="ECO:0007669"/>
    <property type="project" value="TreeGrafter"/>
</dbReference>
<dbReference type="PANTHER" id="PTHR15128:SF0">
    <property type="entry name" value="SCL-INTERRUPTING LOCUS PROTEIN"/>
    <property type="match status" value="1"/>
</dbReference>
<dbReference type="Proteomes" id="UP000694523">
    <property type="component" value="Unplaced"/>
</dbReference>
<dbReference type="Pfam" id="PF15253">
    <property type="entry name" value="STIL_N"/>
    <property type="match status" value="1"/>
</dbReference>
<dbReference type="PANTHER" id="PTHR15128">
    <property type="entry name" value="TAL1 SCL INTERRUPTING LOCUS"/>
    <property type="match status" value="1"/>
</dbReference>
<evidence type="ECO:0000256" key="1">
    <source>
        <dbReference type="SAM" id="MobiDB-lite"/>
    </source>
</evidence>
<accession>A0A8C6WUF6</accession>
<keyword evidence="4" id="KW-1185">Reference proteome</keyword>
<evidence type="ECO:0000313" key="3">
    <source>
        <dbReference type="Ensembl" id="ENSNMLP00000032750.1"/>
    </source>
</evidence>
<feature type="domain" description="STIL N-terminal" evidence="2">
    <location>
        <begin position="41"/>
        <end position="370"/>
    </location>
</feature>
<dbReference type="Ensembl" id="ENSNMLT00000036463.1">
    <property type="protein sequence ID" value="ENSNMLP00000032750.1"/>
    <property type="gene ID" value="ENSNMLG00000020443.1"/>
</dbReference>
<organism evidence="3 4">
    <name type="scientific">Neogobius melanostomus</name>
    <name type="common">round goby</name>
    <dbReference type="NCBI Taxonomy" id="47308"/>
    <lineage>
        <taxon>Eukaryota</taxon>
        <taxon>Metazoa</taxon>
        <taxon>Chordata</taxon>
        <taxon>Craniata</taxon>
        <taxon>Vertebrata</taxon>
        <taxon>Euteleostomi</taxon>
        <taxon>Actinopterygii</taxon>
        <taxon>Neopterygii</taxon>
        <taxon>Teleostei</taxon>
        <taxon>Neoteleostei</taxon>
        <taxon>Acanthomorphata</taxon>
        <taxon>Gobiaria</taxon>
        <taxon>Gobiiformes</taxon>
        <taxon>Gobioidei</taxon>
        <taxon>Gobiidae</taxon>
        <taxon>Benthophilinae</taxon>
        <taxon>Neogobiini</taxon>
        <taxon>Neogobius</taxon>
    </lineage>
</organism>
<name>A0A8C6WUF6_9GOBI</name>
<dbReference type="InterPro" id="IPR026123">
    <property type="entry name" value="STIL"/>
</dbReference>
<feature type="region of interest" description="Disordered" evidence="1">
    <location>
        <begin position="377"/>
        <end position="413"/>
    </location>
</feature>
<dbReference type="GO" id="GO:0007224">
    <property type="term" value="P:smoothened signaling pathway"/>
    <property type="evidence" value="ECO:0007669"/>
    <property type="project" value="TreeGrafter"/>
</dbReference>
<reference evidence="3" key="2">
    <citation type="submission" date="2025-09" db="UniProtKB">
        <authorList>
            <consortium name="Ensembl"/>
        </authorList>
    </citation>
    <scope>IDENTIFICATION</scope>
</reference>
<evidence type="ECO:0000259" key="2">
    <source>
        <dbReference type="Pfam" id="PF15253"/>
    </source>
</evidence>
<dbReference type="AlphaFoldDB" id="A0A8C6WUF6"/>
<feature type="compositionally biased region" description="Basic and acidic residues" evidence="1">
    <location>
        <begin position="807"/>
        <end position="823"/>
    </location>
</feature>
<evidence type="ECO:0000313" key="4">
    <source>
        <dbReference type="Proteomes" id="UP000694523"/>
    </source>
</evidence>
<feature type="region of interest" description="Disordered" evidence="1">
    <location>
        <begin position="802"/>
        <end position="823"/>
    </location>
</feature>
<protein>
    <recommendedName>
        <fullName evidence="2">STIL N-terminal domain-containing protein</fullName>
    </recommendedName>
</protein>
<feature type="compositionally biased region" description="Polar residues" evidence="1">
    <location>
        <begin position="750"/>
        <end position="759"/>
    </location>
</feature>
<dbReference type="GO" id="GO:0071539">
    <property type="term" value="P:protein localization to centrosome"/>
    <property type="evidence" value="ECO:0007669"/>
    <property type="project" value="TreeGrafter"/>
</dbReference>
<dbReference type="Pfam" id="PF26399">
    <property type="entry name" value="PRM_STIL"/>
    <property type="match status" value="1"/>
</dbReference>